<dbReference type="PANTHER" id="PTHR10110:SF127">
    <property type="entry name" value="SODIUM_HYDROGEN EXCHANGER 5-RELATED"/>
    <property type="match status" value="1"/>
</dbReference>
<evidence type="ECO:0000313" key="8">
    <source>
        <dbReference type="Proteomes" id="UP001085076"/>
    </source>
</evidence>
<comment type="caution">
    <text evidence="7">The sequence shown here is derived from an EMBL/GenBank/DDBJ whole genome shotgun (WGS) entry which is preliminary data.</text>
</comment>
<keyword evidence="2" id="KW-0633">Potassium transport</keyword>
<reference evidence="7" key="1">
    <citation type="submission" date="2021-03" db="EMBL/GenBank/DDBJ databases">
        <authorList>
            <person name="Li Z."/>
            <person name="Yang C."/>
        </authorList>
    </citation>
    <scope>NUCLEOTIDE SEQUENCE</scope>
    <source>
        <strain evidence="7">Dzin_1.0</strain>
        <tissue evidence="7">Leaf</tissue>
    </source>
</reference>
<reference evidence="7" key="2">
    <citation type="journal article" date="2022" name="Hortic Res">
        <title>The genome of Dioscorea zingiberensis sheds light on the biosynthesis, origin and evolution of the medicinally important diosgenin saponins.</title>
        <authorList>
            <person name="Li Y."/>
            <person name="Tan C."/>
            <person name="Li Z."/>
            <person name="Guo J."/>
            <person name="Li S."/>
            <person name="Chen X."/>
            <person name="Wang C."/>
            <person name="Dai X."/>
            <person name="Yang H."/>
            <person name="Song W."/>
            <person name="Hou L."/>
            <person name="Xu J."/>
            <person name="Tong Z."/>
            <person name="Xu A."/>
            <person name="Yuan X."/>
            <person name="Wang W."/>
            <person name="Yang Q."/>
            <person name="Chen L."/>
            <person name="Sun Z."/>
            <person name="Wang K."/>
            <person name="Pan B."/>
            <person name="Chen J."/>
            <person name="Bao Y."/>
            <person name="Liu F."/>
            <person name="Qi X."/>
            <person name="Gang D.R."/>
            <person name="Wen J."/>
            <person name="Li J."/>
        </authorList>
    </citation>
    <scope>NUCLEOTIDE SEQUENCE</scope>
    <source>
        <strain evidence="7">Dzin_1.0</strain>
    </source>
</reference>
<proteinExistence type="predicted"/>
<organism evidence="7 8">
    <name type="scientific">Dioscorea zingiberensis</name>
    <dbReference type="NCBI Taxonomy" id="325984"/>
    <lineage>
        <taxon>Eukaryota</taxon>
        <taxon>Viridiplantae</taxon>
        <taxon>Streptophyta</taxon>
        <taxon>Embryophyta</taxon>
        <taxon>Tracheophyta</taxon>
        <taxon>Spermatophyta</taxon>
        <taxon>Magnoliopsida</taxon>
        <taxon>Liliopsida</taxon>
        <taxon>Dioscoreales</taxon>
        <taxon>Dioscoreaceae</taxon>
        <taxon>Dioscorea</taxon>
    </lineage>
</organism>
<evidence type="ECO:0008006" key="9">
    <source>
        <dbReference type="Google" id="ProtNLM"/>
    </source>
</evidence>
<evidence type="ECO:0000256" key="3">
    <source>
        <dbReference type="ARBA" id="ARBA00022958"/>
    </source>
</evidence>
<accession>A0A9D5C339</accession>
<dbReference type="AlphaFoldDB" id="A0A9D5C339"/>
<dbReference type="GO" id="GO:0005886">
    <property type="term" value="C:plasma membrane"/>
    <property type="evidence" value="ECO:0007669"/>
    <property type="project" value="TreeGrafter"/>
</dbReference>
<feature type="region of interest" description="Disordered" evidence="5">
    <location>
        <begin position="201"/>
        <end position="225"/>
    </location>
</feature>
<dbReference type="GO" id="GO:0015386">
    <property type="term" value="F:potassium:proton antiporter activity"/>
    <property type="evidence" value="ECO:0007669"/>
    <property type="project" value="TreeGrafter"/>
</dbReference>
<protein>
    <recommendedName>
        <fullName evidence="9">Cation/H+ exchanger domain-containing protein</fullName>
    </recommendedName>
</protein>
<evidence type="ECO:0000256" key="4">
    <source>
        <dbReference type="ARBA" id="ARBA00023065"/>
    </source>
</evidence>
<evidence type="ECO:0000256" key="2">
    <source>
        <dbReference type="ARBA" id="ARBA00022538"/>
    </source>
</evidence>
<keyword evidence="6" id="KW-0812">Transmembrane</keyword>
<keyword evidence="1" id="KW-0813">Transport</keyword>
<dbReference type="GO" id="GO:0051453">
    <property type="term" value="P:regulation of intracellular pH"/>
    <property type="evidence" value="ECO:0007669"/>
    <property type="project" value="TreeGrafter"/>
</dbReference>
<dbReference type="GO" id="GO:0098719">
    <property type="term" value="P:sodium ion import across plasma membrane"/>
    <property type="evidence" value="ECO:0007669"/>
    <property type="project" value="TreeGrafter"/>
</dbReference>
<dbReference type="EMBL" id="JAGGNH010000008">
    <property type="protein sequence ID" value="KAJ0965203.1"/>
    <property type="molecule type" value="Genomic_DNA"/>
</dbReference>
<dbReference type="GO" id="GO:0005768">
    <property type="term" value="C:endosome"/>
    <property type="evidence" value="ECO:0007669"/>
    <property type="project" value="TreeGrafter"/>
</dbReference>
<dbReference type="PANTHER" id="PTHR10110">
    <property type="entry name" value="SODIUM/HYDROGEN EXCHANGER"/>
    <property type="match status" value="1"/>
</dbReference>
<feature type="transmembrane region" description="Helical" evidence="6">
    <location>
        <begin position="25"/>
        <end position="47"/>
    </location>
</feature>
<evidence type="ECO:0000313" key="7">
    <source>
        <dbReference type="EMBL" id="KAJ0965203.1"/>
    </source>
</evidence>
<feature type="region of interest" description="Disordered" evidence="5">
    <location>
        <begin position="1"/>
        <end position="22"/>
    </location>
</feature>
<feature type="compositionally biased region" description="Acidic residues" evidence="5">
    <location>
        <begin position="205"/>
        <end position="215"/>
    </location>
</feature>
<sequence>MEGNGTAAEAPDWGSPPPPGKDQQAAGWGILLQISMLVLAFLIGHLLRRRKFYYLHEASASLLIDLYTWDLILRWRSIAGHTWGLRGAMAFALALQSVHELPEGHGQTIFTATTAIVILTVLLIGGSTGTMLEALEVVGDGHNSPLGETRRYGELQQSNYVAPSCEEGTSSGSRIKMKLKEFHKNTATFTALDKNYLTPFFTTQNDDEDDPDDNSDSGGGFRGPH</sequence>
<evidence type="ECO:0000256" key="6">
    <source>
        <dbReference type="SAM" id="Phobius"/>
    </source>
</evidence>
<keyword evidence="4" id="KW-0406">Ion transport</keyword>
<keyword evidence="8" id="KW-1185">Reference proteome</keyword>
<evidence type="ECO:0000256" key="1">
    <source>
        <dbReference type="ARBA" id="ARBA00022448"/>
    </source>
</evidence>
<keyword evidence="6" id="KW-1133">Transmembrane helix</keyword>
<dbReference type="GO" id="GO:0015385">
    <property type="term" value="F:sodium:proton antiporter activity"/>
    <property type="evidence" value="ECO:0007669"/>
    <property type="project" value="InterPro"/>
</dbReference>
<dbReference type="OrthoDB" id="196264at2759"/>
<dbReference type="InterPro" id="IPR018422">
    <property type="entry name" value="Cation/H_exchanger_CPA1"/>
</dbReference>
<keyword evidence="6" id="KW-0472">Membrane</keyword>
<gene>
    <name evidence="7" type="ORF">J5N97_026341</name>
</gene>
<dbReference type="Proteomes" id="UP001085076">
    <property type="component" value="Miscellaneous, Linkage group lg08"/>
</dbReference>
<evidence type="ECO:0000256" key="5">
    <source>
        <dbReference type="SAM" id="MobiDB-lite"/>
    </source>
</evidence>
<keyword evidence="3" id="KW-0630">Potassium</keyword>
<name>A0A9D5C339_9LILI</name>